<dbReference type="PANTHER" id="PTHR46289">
    <property type="entry name" value="52 KDA REPRESSOR OF THE INHIBITOR OF THE PROTEIN KINASE-LIKE PROTEIN-RELATED"/>
    <property type="match status" value="1"/>
</dbReference>
<sequence length="375" mass="42185">MQQLGLNMNNCVGIGCDGCSVNMSDMRGAVTEIKKIAINSTLCGCSNHALNLAISKCNKVQSVRNAVGTVKEISRFFTSSAKRNSILKKVLGHQMRGYCETRWVERHESIFEFTEDLTKIAEALKIVSKWNDSSTASKANCLLCSISTCEFIITMHCLSDITDATCVLSKYLQSETIDLCSARDKVMHTIKVLQNKRQNPDQFFSLIFNTAEKTMESMGIEVRIPRIVGQQVNRPNYPSTSSDSRECTIQHWKKSAYITILDNIIADMTDRFSSDSLECYMLNLTVPTNLDKIVDMKSSFEPICMKYCSLVSLNKNTMLLKLMNEVCSLKNIPNYNEFKTITKAMKCFEALNENSYPLLRALVQILLTLPISIGK</sequence>
<evidence type="ECO:0000313" key="1">
    <source>
        <dbReference type="EMBL" id="JAS78145.1"/>
    </source>
</evidence>
<gene>
    <name evidence="1" type="ORF">g.7660</name>
</gene>
<dbReference type="AlphaFoldDB" id="A0A1B6HU36"/>
<organism evidence="1">
    <name type="scientific">Homalodisca liturata</name>
    <dbReference type="NCBI Taxonomy" id="320908"/>
    <lineage>
        <taxon>Eukaryota</taxon>
        <taxon>Metazoa</taxon>
        <taxon>Ecdysozoa</taxon>
        <taxon>Arthropoda</taxon>
        <taxon>Hexapoda</taxon>
        <taxon>Insecta</taxon>
        <taxon>Pterygota</taxon>
        <taxon>Neoptera</taxon>
        <taxon>Paraneoptera</taxon>
        <taxon>Hemiptera</taxon>
        <taxon>Auchenorrhyncha</taxon>
        <taxon>Membracoidea</taxon>
        <taxon>Cicadellidae</taxon>
        <taxon>Cicadellinae</taxon>
        <taxon>Proconiini</taxon>
        <taxon>Homalodisca</taxon>
    </lineage>
</organism>
<name>A0A1B6HU36_9HEMI</name>
<dbReference type="InterPro" id="IPR012337">
    <property type="entry name" value="RNaseH-like_sf"/>
</dbReference>
<reference evidence="1" key="1">
    <citation type="submission" date="2015-11" db="EMBL/GenBank/DDBJ databases">
        <title>De novo transcriptome assembly of four potential Pierce s Disease insect vectors from Arizona vineyards.</title>
        <authorList>
            <person name="Tassone E.E."/>
        </authorList>
    </citation>
    <scope>NUCLEOTIDE SEQUENCE</scope>
</reference>
<accession>A0A1B6HU36</accession>
<protein>
    <recommendedName>
        <fullName evidence="2">DUF4371 domain-containing protein</fullName>
    </recommendedName>
</protein>
<dbReference type="SUPFAM" id="SSF53098">
    <property type="entry name" value="Ribonuclease H-like"/>
    <property type="match status" value="1"/>
</dbReference>
<evidence type="ECO:0008006" key="2">
    <source>
        <dbReference type="Google" id="ProtNLM"/>
    </source>
</evidence>
<proteinExistence type="predicted"/>
<dbReference type="InterPro" id="IPR052958">
    <property type="entry name" value="IFN-induced_PKR_regulator"/>
</dbReference>
<dbReference type="EMBL" id="GECU01029561">
    <property type="protein sequence ID" value="JAS78145.1"/>
    <property type="molecule type" value="Transcribed_RNA"/>
</dbReference>
<dbReference type="PANTHER" id="PTHR46289:SF14">
    <property type="entry name" value="DUF4371 DOMAIN-CONTAINING PROTEIN"/>
    <property type="match status" value="1"/>
</dbReference>